<comment type="function">
    <text evidence="6">Adaptins are components of the adaptor complexes which link clathrin to receptors in coated vesicles. Clathrin-associated protein complexes are believed to interact with the cytoplasmic tails of membrane proteins, leading to their selection and concentration.</text>
</comment>
<reference evidence="9 10" key="1">
    <citation type="submission" date="2016-07" db="EMBL/GenBank/DDBJ databases">
        <title>Pervasive Adenine N6-methylation of Active Genes in Fungi.</title>
        <authorList>
            <consortium name="DOE Joint Genome Institute"/>
            <person name="Mondo S.J."/>
            <person name="Dannebaum R.O."/>
            <person name="Kuo R.C."/>
            <person name="Labutti K."/>
            <person name="Haridas S."/>
            <person name="Kuo A."/>
            <person name="Salamov A."/>
            <person name="Ahrendt S.R."/>
            <person name="Lipzen A."/>
            <person name="Sullivan W."/>
            <person name="Andreopoulos W.B."/>
            <person name="Clum A."/>
            <person name="Lindquist E."/>
            <person name="Daum C."/>
            <person name="Ramamoorthy G.K."/>
            <person name="Gryganskyi A."/>
            <person name="Culley D."/>
            <person name="Magnuson J.K."/>
            <person name="James T.Y."/>
            <person name="O'Malley M.A."/>
            <person name="Stajich J.E."/>
            <person name="Spatafora J.W."/>
            <person name="Visel A."/>
            <person name="Grigoriev I.V."/>
        </authorList>
    </citation>
    <scope>NUCLEOTIDE SEQUENCE [LARGE SCALE GENOMIC DNA]</scope>
    <source>
        <strain evidence="9 10">12-1054</strain>
    </source>
</reference>
<evidence type="ECO:0000259" key="8">
    <source>
        <dbReference type="Pfam" id="PF01602"/>
    </source>
</evidence>
<dbReference type="PIRSF" id="PIRSF002291">
    <property type="entry name" value="AP_complex_beta"/>
    <property type="match status" value="1"/>
</dbReference>
<accession>A0A1Y2FK74</accession>
<feature type="domain" description="Clathrin/coatomer adaptor adaptin-like N-terminal" evidence="8">
    <location>
        <begin position="20"/>
        <end position="537"/>
    </location>
</feature>
<dbReference type="OrthoDB" id="10254310at2759"/>
<dbReference type="GO" id="GO:0006886">
    <property type="term" value="P:intracellular protein transport"/>
    <property type="evidence" value="ECO:0007669"/>
    <property type="project" value="InterPro"/>
</dbReference>
<dbReference type="InterPro" id="IPR016024">
    <property type="entry name" value="ARM-type_fold"/>
</dbReference>
<dbReference type="RefSeq" id="XP_040725921.1">
    <property type="nucleotide sequence ID" value="XM_040872161.1"/>
</dbReference>
<evidence type="ECO:0000256" key="3">
    <source>
        <dbReference type="ARBA" id="ARBA00022448"/>
    </source>
</evidence>
<name>A0A1Y2FK74_PROLT</name>
<dbReference type="GO" id="GO:0016192">
    <property type="term" value="P:vesicle-mediated transport"/>
    <property type="evidence" value="ECO:0007669"/>
    <property type="project" value="InterPro"/>
</dbReference>
<dbReference type="AlphaFoldDB" id="A0A1Y2FK74"/>
<dbReference type="Gene3D" id="1.25.10.10">
    <property type="entry name" value="Leucine-rich Repeat Variant"/>
    <property type="match status" value="1"/>
</dbReference>
<feature type="region of interest" description="Disordered" evidence="7">
    <location>
        <begin position="597"/>
        <end position="622"/>
    </location>
</feature>
<evidence type="ECO:0000256" key="6">
    <source>
        <dbReference type="PIRNR" id="PIRNR002291"/>
    </source>
</evidence>
<dbReference type="InterPro" id="IPR002553">
    <property type="entry name" value="Clathrin/coatomer_adapt-like_N"/>
</dbReference>
<comment type="similarity">
    <text evidence="2 6">Belongs to the adaptor complexes large subunit family.</text>
</comment>
<dbReference type="InterPro" id="IPR011989">
    <property type="entry name" value="ARM-like"/>
</dbReference>
<dbReference type="SUPFAM" id="SSF48371">
    <property type="entry name" value="ARM repeat"/>
    <property type="match status" value="1"/>
</dbReference>
<dbReference type="GO" id="GO:0012505">
    <property type="term" value="C:endomembrane system"/>
    <property type="evidence" value="ECO:0007669"/>
    <property type="project" value="UniProtKB-SubCell"/>
</dbReference>
<dbReference type="InterPro" id="IPR016342">
    <property type="entry name" value="AP_complex_bsu_1_2_4"/>
</dbReference>
<dbReference type="InterPro" id="IPR026739">
    <property type="entry name" value="AP_beta"/>
</dbReference>
<evidence type="ECO:0000256" key="1">
    <source>
        <dbReference type="ARBA" id="ARBA00004308"/>
    </source>
</evidence>
<keyword evidence="3 6" id="KW-0813">Transport</keyword>
<dbReference type="GO" id="GO:0030117">
    <property type="term" value="C:membrane coat"/>
    <property type="evidence" value="ECO:0007669"/>
    <property type="project" value="InterPro"/>
</dbReference>
<keyword evidence="10" id="KW-1185">Reference proteome</keyword>
<sequence>MSSSDSKFFQRGQVQELRAELSAASERKDKNYVRKRTVLKKIVANMTMNNDMSSLFPDVLRCMAISHLEIKKMCFLYLMNYARIKPEIATEALPYLRRDLNDENPLIRALALRTMSYIHVREINLATVDPLLMLMRDADPYVRKTAAICVAKLHAHDKRLVADDSPLLSQLRDMLGDANSTVIANALAALMDMCDRAENMRLNINAHLAAKLVAALNECSEWSQTYILEALMSYIPQTPGDAEVIAERVSPRLQHANASVVLTVIKLLLYLTNYMPDAEEVQLLCRKMSPPLITLLSKGPEVQFVALRNIELILQKAPTVLRNNVEVFFCKYNDPIYVKLAKLEILVKLAHIDNMSQVLAELQEYATEIDVDFVRKAVRSIGHLAVKVEASASKCIRVLMELVGSKISYVVQEVTVVIRDIFRKYPNEYESVISTLCDNLDSLDEPEAKAAMIWIIGEYAHRIEHADKILDDFLYTFADEAAEVQLALLTATVKLFIQRPTKGQQLVPKVLKWATEETDNPDLRDRGFMYWRLLSTDPTAAKKIIHGTRPPIELDSDSFDPRTLEELCLNLATLASIYHKTPMSFLRNAKTKKLHDSPVLQNKGRPSLQRRSTQEALHQHKAHGHIVPDTQVQDTIFMRDMPSIRVTDC</sequence>
<keyword evidence="5 6" id="KW-0472">Membrane</keyword>
<dbReference type="FunFam" id="1.25.10.10:FF:000044">
    <property type="entry name" value="AP complex subunit beta"/>
    <property type="match status" value="1"/>
</dbReference>
<evidence type="ECO:0000256" key="7">
    <source>
        <dbReference type="SAM" id="MobiDB-lite"/>
    </source>
</evidence>
<evidence type="ECO:0000256" key="4">
    <source>
        <dbReference type="ARBA" id="ARBA00022927"/>
    </source>
</evidence>
<dbReference type="PANTHER" id="PTHR11134">
    <property type="entry name" value="ADAPTOR COMPLEX SUBUNIT BETA FAMILY MEMBER"/>
    <property type="match status" value="1"/>
</dbReference>
<comment type="subcellular location">
    <subcellularLocation>
        <location evidence="1">Endomembrane system</location>
    </subcellularLocation>
</comment>
<dbReference type="OMA" id="FIQRPTR"/>
<dbReference type="GeneID" id="63788760"/>
<evidence type="ECO:0000313" key="10">
    <source>
        <dbReference type="Proteomes" id="UP000193685"/>
    </source>
</evidence>
<dbReference type="EMBL" id="MCFI01000007">
    <property type="protein sequence ID" value="ORY83626.1"/>
    <property type="molecule type" value="Genomic_DNA"/>
</dbReference>
<dbReference type="STRING" id="56484.A0A1Y2FK74"/>
<proteinExistence type="inferred from homology"/>
<gene>
    <name evidence="9" type="ORF">BCR37DRAFT_409711</name>
</gene>
<comment type="caution">
    <text evidence="9">The sequence shown here is derived from an EMBL/GenBank/DDBJ whole genome shotgun (WGS) entry which is preliminary data.</text>
</comment>
<evidence type="ECO:0000256" key="2">
    <source>
        <dbReference type="ARBA" id="ARBA00006613"/>
    </source>
</evidence>
<keyword evidence="4 6" id="KW-0653">Protein transport</keyword>
<protein>
    <recommendedName>
        <fullName evidence="6">AP complex subunit beta</fullName>
    </recommendedName>
</protein>
<dbReference type="Proteomes" id="UP000193685">
    <property type="component" value="Unassembled WGS sequence"/>
</dbReference>
<evidence type="ECO:0000313" key="9">
    <source>
        <dbReference type="EMBL" id="ORY83626.1"/>
    </source>
</evidence>
<dbReference type="GO" id="GO:0030276">
    <property type="term" value="F:clathrin binding"/>
    <property type="evidence" value="ECO:0007669"/>
    <property type="project" value="InterPro"/>
</dbReference>
<dbReference type="Pfam" id="PF01602">
    <property type="entry name" value="Adaptin_N"/>
    <property type="match status" value="1"/>
</dbReference>
<organism evidence="9 10">
    <name type="scientific">Protomyces lactucae-debilis</name>
    <dbReference type="NCBI Taxonomy" id="2754530"/>
    <lineage>
        <taxon>Eukaryota</taxon>
        <taxon>Fungi</taxon>
        <taxon>Dikarya</taxon>
        <taxon>Ascomycota</taxon>
        <taxon>Taphrinomycotina</taxon>
        <taxon>Taphrinomycetes</taxon>
        <taxon>Taphrinales</taxon>
        <taxon>Protomycetaceae</taxon>
        <taxon>Protomyces</taxon>
    </lineage>
</organism>
<evidence type="ECO:0000256" key="5">
    <source>
        <dbReference type="ARBA" id="ARBA00023136"/>
    </source>
</evidence>